<dbReference type="InterPro" id="IPR050190">
    <property type="entry name" value="UPF0213_domain"/>
</dbReference>
<dbReference type="CDD" id="cd10456">
    <property type="entry name" value="GIY-YIG_UPF0213"/>
    <property type="match status" value="1"/>
</dbReference>
<reference evidence="2" key="1">
    <citation type="submission" date="2018-05" db="EMBL/GenBank/DDBJ databases">
        <authorList>
            <person name="Lanie J.A."/>
            <person name="Ng W.-L."/>
            <person name="Kazmierczak K.M."/>
            <person name="Andrzejewski T.M."/>
            <person name="Davidsen T.M."/>
            <person name="Wayne K.J."/>
            <person name="Tettelin H."/>
            <person name="Glass J.I."/>
            <person name="Rusch D."/>
            <person name="Podicherti R."/>
            <person name="Tsui H.-C.T."/>
            <person name="Winkler M.E."/>
        </authorList>
    </citation>
    <scope>NUCLEOTIDE SEQUENCE</scope>
</reference>
<gene>
    <name evidence="2" type="ORF">METZ01_LOCUS269965</name>
</gene>
<dbReference type="SUPFAM" id="SSF82771">
    <property type="entry name" value="GIY-YIG endonuclease"/>
    <property type="match status" value="1"/>
</dbReference>
<dbReference type="PANTHER" id="PTHR34477">
    <property type="entry name" value="UPF0213 PROTEIN YHBQ"/>
    <property type="match status" value="1"/>
</dbReference>
<dbReference type="EMBL" id="UINC01077202">
    <property type="protein sequence ID" value="SVC17111.1"/>
    <property type="molecule type" value="Genomic_DNA"/>
</dbReference>
<evidence type="ECO:0000259" key="1">
    <source>
        <dbReference type="PROSITE" id="PS50164"/>
    </source>
</evidence>
<dbReference type="Pfam" id="PF01541">
    <property type="entry name" value="GIY-YIG"/>
    <property type="match status" value="1"/>
</dbReference>
<organism evidence="2">
    <name type="scientific">marine metagenome</name>
    <dbReference type="NCBI Taxonomy" id="408172"/>
    <lineage>
        <taxon>unclassified sequences</taxon>
        <taxon>metagenomes</taxon>
        <taxon>ecological metagenomes</taxon>
    </lineage>
</organism>
<dbReference type="InterPro" id="IPR035901">
    <property type="entry name" value="GIY-YIG_endonuc_sf"/>
</dbReference>
<sequence>MDWIVYILKCSDGSLYTGITNNIANRVRAHQNGKGAKYTRGRGPFKIIHQEQYTTRSAASKRELEIKNLNHQEKLKLKSNLFPTA</sequence>
<dbReference type="AlphaFoldDB" id="A0A382K363"/>
<dbReference type="Gene3D" id="3.40.1440.10">
    <property type="entry name" value="GIY-YIG endonuclease"/>
    <property type="match status" value="1"/>
</dbReference>
<protein>
    <recommendedName>
        <fullName evidence="1">GIY-YIG domain-containing protein</fullName>
    </recommendedName>
</protein>
<dbReference type="PANTHER" id="PTHR34477:SF1">
    <property type="entry name" value="UPF0213 PROTEIN YHBQ"/>
    <property type="match status" value="1"/>
</dbReference>
<accession>A0A382K363</accession>
<dbReference type="SMART" id="SM00465">
    <property type="entry name" value="GIYc"/>
    <property type="match status" value="1"/>
</dbReference>
<evidence type="ECO:0000313" key="2">
    <source>
        <dbReference type="EMBL" id="SVC17111.1"/>
    </source>
</evidence>
<feature type="domain" description="GIY-YIG" evidence="1">
    <location>
        <begin position="1"/>
        <end position="77"/>
    </location>
</feature>
<proteinExistence type="predicted"/>
<dbReference type="PROSITE" id="PS50164">
    <property type="entry name" value="GIY_YIG"/>
    <property type="match status" value="1"/>
</dbReference>
<name>A0A382K363_9ZZZZ</name>
<dbReference type="InterPro" id="IPR000305">
    <property type="entry name" value="GIY-YIG_endonuc"/>
</dbReference>